<evidence type="ECO:0000256" key="5">
    <source>
        <dbReference type="ARBA" id="ARBA00022837"/>
    </source>
</evidence>
<organism evidence="9 10">
    <name type="scientific">Cymbomonas tetramitiformis</name>
    <dbReference type="NCBI Taxonomy" id="36881"/>
    <lineage>
        <taxon>Eukaryota</taxon>
        <taxon>Viridiplantae</taxon>
        <taxon>Chlorophyta</taxon>
        <taxon>Pyramimonadophyceae</taxon>
        <taxon>Pyramimonadales</taxon>
        <taxon>Pyramimonadaceae</taxon>
        <taxon>Cymbomonas</taxon>
    </lineage>
</organism>
<dbReference type="GO" id="GO:0046872">
    <property type="term" value="F:metal ion binding"/>
    <property type="evidence" value="ECO:0007669"/>
    <property type="project" value="UniProtKB-UniRule"/>
</dbReference>
<keyword evidence="6" id="KW-0865">Zymogen</keyword>
<evidence type="ECO:0000256" key="6">
    <source>
        <dbReference type="ARBA" id="ARBA00023145"/>
    </source>
</evidence>
<evidence type="ECO:0000259" key="8">
    <source>
        <dbReference type="PROSITE" id="PS51695"/>
    </source>
</evidence>
<dbReference type="EMBL" id="LGRX02003721">
    <property type="protein sequence ID" value="KAK3281733.1"/>
    <property type="molecule type" value="Genomic_DNA"/>
</dbReference>
<keyword evidence="5 7" id="KW-0106">Calcium</keyword>
<dbReference type="SMART" id="SM00944">
    <property type="entry name" value="Pro-kuma_activ"/>
    <property type="match status" value="1"/>
</dbReference>
<keyword evidence="3 7" id="KW-0378">Hydrolase</keyword>
<dbReference type="InterPro" id="IPR036852">
    <property type="entry name" value="Peptidase_S8/S53_dom_sf"/>
</dbReference>
<dbReference type="Proteomes" id="UP001190700">
    <property type="component" value="Unassembled WGS sequence"/>
</dbReference>
<dbReference type="GO" id="GO:0006508">
    <property type="term" value="P:proteolysis"/>
    <property type="evidence" value="ECO:0007669"/>
    <property type="project" value="UniProtKB-KW"/>
</dbReference>
<dbReference type="PANTHER" id="PTHR14218:SF15">
    <property type="entry name" value="TRIPEPTIDYL-PEPTIDASE 1"/>
    <property type="match status" value="1"/>
</dbReference>
<evidence type="ECO:0000256" key="1">
    <source>
        <dbReference type="ARBA" id="ARBA00022670"/>
    </source>
</evidence>
<evidence type="ECO:0000256" key="2">
    <source>
        <dbReference type="ARBA" id="ARBA00022723"/>
    </source>
</evidence>
<evidence type="ECO:0000313" key="10">
    <source>
        <dbReference type="Proteomes" id="UP001190700"/>
    </source>
</evidence>
<dbReference type="InterPro" id="IPR050819">
    <property type="entry name" value="Tripeptidyl-peptidase_I"/>
</dbReference>
<dbReference type="Pfam" id="PF09286">
    <property type="entry name" value="Pro-kuma_activ"/>
    <property type="match status" value="1"/>
</dbReference>
<keyword evidence="2 7" id="KW-0479">Metal-binding</keyword>
<sequence length="560" mass="60813">MQEDPHPDDQVVLIFAIKQNTEAILEKLEQVSNPNSSTYGHHLSLQEVKELAENKDASSKVHSFVGNHAVLSSLLHPAGDFLRVNLTVFHANKMLDATFQKFYNHRTRTTALRTKKYSLPEEIAMSIDLIVNALHLPATHEKPEFHTIESEVGRTSRNATRAGAEAKKALLGSKSYGVGSGLAFPDLIFKYYGIDDRTLHHENSSIGFFETNSQYYIPEDLTKFSSEYGLQTPNIEKVVGVNVPEMCKGDPKSCDEASLDLQIGLCAIERARTTVYSIPASFDAFLSWASSLTTDEDPPKVHSISYLWGEGYVPQADARRFDIEVGKLGLRGITVISVSGDDGAPGYEARGKMTSDPGLCAVKSVFPGGCPHLTIVGATMGPEKGSKTEVVCQADKGGTITSGGGFSVVFDRPKWQEDVVTYYLTKPENLPTKDTTYKSTGRGYPDVSLLGAHFPVYINGNMFDISGTSGSAPLFAAMIVLINDARMQLGKPPLGFLNQLLYLMSASNPDVFYDVVEGNTECTMEGCCPGVGFKAAKGWDAATGLGTVNFKAFKKAAVEV</sequence>
<evidence type="ECO:0000256" key="4">
    <source>
        <dbReference type="ARBA" id="ARBA00022825"/>
    </source>
</evidence>
<keyword evidence="10" id="KW-1185">Reference proteome</keyword>
<dbReference type="AlphaFoldDB" id="A0AAE0LDZ2"/>
<evidence type="ECO:0000256" key="3">
    <source>
        <dbReference type="ARBA" id="ARBA00022801"/>
    </source>
</evidence>
<dbReference type="PROSITE" id="PS51695">
    <property type="entry name" value="SEDOLISIN"/>
    <property type="match status" value="1"/>
</dbReference>
<dbReference type="SUPFAM" id="SSF52743">
    <property type="entry name" value="Subtilisin-like"/>
    <property type="match status" value="1"/>
</dbReference>
<dbReference type="PANTHER" id="PTHR14218">
    <property type="entry name" value="PROTEASE S8 TRIPEPTIDYL PEPTIDASE I CLN2"/>
    <property type="match status" value="1"/>
</dbReference>
<feature type="domain" description="Peptidase S53" evidence="8">
    <location>
        <begin position="182"/>
        <end position="560"/>
    </location>
</feature>
<reference evidence="9 10" key="1">
    <citation type="journal article" date="2015" name="Genome Biol. Evol.">
        <title>Comparative Genomics of a Bacterivorous Green Alga Reveals Evolutionary Causalities and Consequences of Phago-Mixotrophic Mode of Nutrition.</title>
        <authorList>
            <person name="Burns J.A."/>
            <person name="Paasch A."/>
            <person name="Narechania A."/>
            <person name="Kim E."/>
        </authorList>
    </citation>
    <scope>NUCLEOTIDE SEQUENCE [LARGE SCALE GENOMIC DNA]</scope>
    <source>
        <strain evidence="9 10">PLY_AMNH</strain>
    </source>
</reference>
<proteinExistence type="predicted"/>
<feature type="binding site" evidence="7">
    <location>
        <position position="538"/>
    </location>
    <ligand>
        <name>Ca(2+)</name>
        <dbReference type="ChEBI" id="CHEBI:29108"/>
    </ligand>
</feature>
<dbReference type="CDD" id="cd04056">
    <property type="entry name" value="Peptidases_S53"/>
    <property type="match status" value="1"/>
</dbReference>
<protein>
    <recommendedName>
        <fullName evidence="8">Peptidase S53 domain-containing protein</fullName>
    </recommendedName>
</protein>
<feature type="active site" description="Charge relay system" evidence="7">
    <location>
        <position position="469"/>
    </location>
</feature>
<keyword evidence="4 7" id="KW-0720">Serine protease</keyword>
<dbReference type="GO" id="GO:0008240">
    <property type="term" value="F:tripeptidyl-peptidase activity"/>
    <property type="evidence" value="ECO:0007669"/>
    <property type="project" value="TreeGrafter"/>
</dbReference>
<feature type="active site" description="Charge relay system" evidence="7">
    <location>
        <position position="260"/>
    </location>
</feature>
<dbReference type="GO" id="GO:0004252">
    <property type="term" value="F:serine-type endopeptidase activity"/>
    <property type="evidence" value="ECO:0007669"/>
    <property type="project" value="UniProtKB-UniRule"/>
</dbReference>
<feature type="binding site" evidence="7">
    <location>
        <position position="540"/>
    </location>
    <ligand>
        <name>Ca(2+)</name>
        <dbReference type="ChEBI" id="CHEBI:29108"/>
    </ligand>
</feature>
<comment type="caution">
    <text evidence="9">The sequence shown here is derived from an EMBL/GenBank/DDBJ whole genome shotgun (WGS) entry which is preliminary data.</text>
</comment>
<comment type="cofactor">
    <cofactor evidence="7">
        <name>Ca(2+)</name>
        <dbReference type="ChEBI" id="CHEBI:29108"/>
    </cofactor>
    <text evidence="7">Binds 1 Ca(2+) ion per subunit.</text>
</comment>
<evidence type="ECO:0000256" key="7">
    <source>
        <dbReference type="PROSITE-ProRule" id="PRU01032"/>
    </source>
</evidence>
<gene>
    <name evidence="9" type="ORF">CYMTET_10498</name>
</gene>
<dbReference type="CDD" id="cd11377">
    <property type="entry name" value="Pro-peptidase_S53"/>
    <property type="match status" value="1"/>
</dbReference>
<dbReference type="Gene3D" id="3.40.50.200">
    <property type="entry name" value="Peptidase S8/S53 domain"/>
    <property type="match status" value="1"/>
</dbReference>
<dbReference type="SUPFAM" id="SSF54897">
    <property type="entry name" value="Protease propeptides/inhibitors"/>
    <property type="match status" value="1"/>
</dbReference>
<evidence type="ECO:0000313" key="9">
    <source>
        <dbReference type="EMBL" id="KAK3281733.1"/>
    </source>
</evidence>
<name>A0AAE0LDZ2_9CHLO</name>
<feature type="binding site" evidence="7">
    <location>
        <position position="515"/>
    </location>
    <ligand>
        <name>Ca(2+)</name>
        <dbReference type="ChEBI" id="CHEBI:29108"/>
    </ligand>
</feature>
<dbReference type="InterPro" id="IPR030400">
    <property type="entry name" value="Sedolisin_dom"/>
</dbReference>
<keyword evidence="1 7" id="KW-0645">Protease</keyword>
<feature type="active site" description="Charge relay system" evidence="7">
    <location>
        <position position="256"/>
    </location>
</feature>
<accession>A0AAE0LDZ2</accession>
<dbReference type="InterPro" id="IPR015366">
    <property type="entry name" value="S53_propep"/>
</dbReference>
<feature type="binding site" evidence="7">
    <location>
        <position position="514"/>
    </location>
    <ligand>
        <name>Ca(2+)</name>
        <dbReference type="ChEBI" id="CHEBI:29108"/>
    </ligand>
</feature>